<dbReference type="KEGG" id="rhoz:GXP67_32680"/>
<accession>A0A6C0GUQ2</accession>
<feature type="chain" id="PRO_5025549588" description="DUF6268 domain-containing protein" evidence="1">
    <location>
        <begin position="20"/>
        <end position="340"/>
    </location>
</feature>
<feature type="signal peptide" evidence="1">
    <location>
        <begin position="1"/>
        <end position="19"/>
    </location>
</feature>
<dbReference type="Pfam" id="PF19783">
    <property type="entry name" value="DUF6268"/>
    <property type="match status" value="1"/>
</dbReference>
<dbReference type="EMBL" id="CP048222">
    <property type="protein sequence ID" value="QHT71072.1"/>
    <property type="molecule type" value="Genomic_DNA"/>
</dbReference>
<evidence type="ECO:0000313" key="3">
    <source>
        <dbReference type="EMBL" id="QHT71072.1"/>
    </source>
</evidence>
<evidence type="ECO:0000313" key="4">
    <source>
        <dbReference type="Proteomes" id="UP000480178"/>
    </source>
</evidence>
<gene>
    <name evidence="3" type="ORF">GXP67_32680</name>
</gene>
<keyword evidence="1" id="KW-0732">Signal</keyword>
<dbReference type="InterPro" id="IPR046235">
    <property type="entry name" value="DUF6268"/>
</dbReference>
<protein>
    <recommendedName>
        <fullName evidence="2">DUF6268 domain-containing protein</fullName>
    </recommendedName>
</protein>
<evidence type="ECO:0000259" key="2">
    <source>
        <dbReference type="Pfam" id="PF19783"/>
    </source>
</evidence>
<reference evidence="3 4" key="1">
    <citation type="submission" date="2020-01" db="EMBL/GenBank/DDBJ databases">
        <authorList>
            <person name="Kim M.K."/>
        </authorList>
    </citation>
    <scope>NUCLEOTIDE SEQUENCE [LARGE SCALE GENOMIC DNA]</scope>
    <source>
        <strain evidence="3 4">172606-1</strain>
    </source>
</reference>
<dbReference type="RefSeq" id="WP_162447015.1">
    <property type="nucleotide sequence ID" value="NZ_CP048222.1"/>
</dbReference>
<evidence type="ECO:0000256" key="1">
    <source>
        <dbReference type="SAM" id="SignalP"/>
    </source>
</evidence>
<dbReference type="Proteomes" id="UP000480178">
    <property type="component" value="Chromosome"/>
</dbReference>
<sequence>MKYILSIAFCLQWVFPLLAQESILNCTDSSYCVPAVTGMPRTKGIIIRQERIMDYGIRSNSKSDMLRSGSGQVSSNRRWEFKLRLPIISKPNFAIAAGIHYNVEEYKFEPPQNEEYPLYKSLEDKSLKSIGGSIYVVKPWRGKRYFLLRASGDLNGDYGADGISKKNFLQFSIAPLIGWKANDNTSYAFGFAYGYNFGRPVISPLISYNHTFNKHWGLETMLPTKVKVRYSLNEKTLFFASTELNGARYNIRLADSVLAKRGNFYLQKAEIRYLISFEREIHDWLWFGLEAGLRSNINFSLSDKTGPARNALIRNQLNHAMLVSFSLFAVAPRKFLKTRN</sequence>
<dbReference type="AlphaFoldDB" id="A0A6C0GUQ2"/>
<name>A0A6C0GUQ2_9BACT</name>
<keyword evidence="4" id="KW-1185">Reference proteome</keyword>
<organism evidence="3 4">
    <name type="scientific">Rhodocytophaga rosea</name>
    <dbReference type="NCBI Taxonomy" id="2704465"/>
    <lineage>
        <taxon>Bacteria</taxon>
        <taxon>Pseudomonadati</taxon>
        <taxon>Bacteroidota</taxon>
        <taxon>Cytophagia</taxon>
        <taxon>Cytophagales</taxon>
        <taxon>Rhodocytophagaceae</taxon>
        <taxon>Rhodocytophaga</taxon>
    </lineage>
</organism>
<proteinExistence type="predicted"/>
<feature type="domain" description="DUF6268" evidence="2">
    <location>
        <begin position="113"/>
        <end position="305"/>
    </location>
</feature>